<feature type="domain" description="Secretion system C-terminal sorting" evidence="1">
    <location>
        <begin position="74"/>
        <end position="144"/>
    </location>
</feature>
<protein>
    <submittedName>
        <fullName evidence="2">T9SS type A sorting domain-containing protein</fullName>
    </submittedName>
</protein>
<sequence length="146" mass="16078">MKIKAFLFIIQMLVGFVIYAQQLPLGACGIVCTYDASGNRLKRLYFCNNGGVYPARVSQEAAKTTEEFQSVEALYPNPTTGLFFVTFSKELINAKVFLTDLNGKIVLQFAGNGNKLKFDLSAAPAGIYIVRIEDNGLIITKKVVKL</sequence>
<dbReference type="AlphaFoldDB" id="A0A4S8HIF2"/>
<name>A0A4S8HIF2_9BACT</name>
<accession>A0A4S8HIF2</accession>
<gene>
    <name evidence="2" type="ORF">FAM09_23680</name>
</gene>
<dbReference type="Proteomes" id="UP000306918">
    <property type="component" value="Unassembled WGS sequence"/>
</dbReference>
<dbReference type="RefSeq" id="WP_136579633.1">
    <property type="nucleotide sequence ID" value="NZ_STFF01000007.1"/>
</dbReference>
<reference evidence="2 3" key="1">
    <citation type="submission" date="2019-04" db="EMBL/GenBank/DDBJ databases">
        <title>Niastella caeni sp. nov., isolated from activated sludge.</title>
        <authorList>
            <person name="Sheng M."/>
        </authorList>
    </citation>
    <scope>NUCLEOTIDE SEQUENCE [LARGE SCALE GENOMIC DNA]</scope>
    <source>
        <strain evidence="2 3">HX-2-15</strain>
    </source>
</reference>
<evidence type="ECO:0000259" key="1">
    <source>
        <dbReference type="Pfam" id="PF18962"/>
    </source>
</evidence>
<dbReference type="NCBIfam" id="TIGR04183">
    <property type="entry name" value="Por_Secre_tail"/>
    <property type="match status" value="1"/>
</dbReference>
<comment type="caution">
    <text evidence="2">The sequence shown here is derived from an EMBL/GenBank/DDBJ whole genome shotgun (WGS) entry which is preliminary data.</text>
</comment>
<dbReference type="InterPro" id="IPR026444">
    <property type="entry name" value="Secre_tail"/>
</dbReference>
<proteinExistence type="predicted"/>
<dbReference type="OrthoDB" id="678145at2"/>
<dbReference type="EMBL" id="STFF01000007">
    <property type="protein sequence ID" value="THU34990.1"/>
    <property type="molecule type" value="Genomic_DNA"/>
</dbReference>
<evidence type="ECO:0000313" key="3">
    <source>
        <dbReference type="Proteomes" id="UP000306918"/>
    </source>
</evidence>
<evidence type="ECO:0000313" key="2">
    <source>
        <dbReference type="EMBL" id="THU34990.1"/>
    </source>
</evidence>
<organism evidence="2 3">
    <name type="scientific">Niastella caeni</name>
    <dbReference type="NCBI Taxonomy" id="2569763"/>
    <lineage>
        <taxon>Bacteria</taxon>
        <taxon>Pseudomonadati</taxon>
        <taxon>Bacteroidota</taxon>
        <taxon>Chitinophagia</taxon>
        <taxon>Chitinophagales</taxon>
        <taxon>Chitinophagaceae</taxon>
        <taxon>Niastella</taxon>
    </lineage>
</organism>
<keyword evidence="3" id="KW-1185">Reference proteome</keyword>
<dbReference type="Pfam" id="PF18962">
    <property type="entry name" value="Por_Secre_tail"/>
    <property type="match status" value="1"/>
</dbReference>